<sequence length="180" mass="20810">MYYFITIVGLLLITALALRRLQQNRRQDSPLKRRGILNIAEQITLMRLQAVLPRHTVLAHVSFDALLTTKFAHTRRKYQGLVADFVVLDQQHQVLAIIEIADESYVNRLHQKHYQDSLLELAGYRVLRYSGIPTEQELRDDLVPDLFEPATVTTTSTTSSMSMPKVDRMMKYNDFAVKSY</sequence>
<evidence type="ECO:0000259" key="1">
    <source>
        <dbReference type="Pfam" id="PF10881"/>
    </source>
</evidence>
<accession>A0A558FPI6</accession>
<gene>
    <name evidence="2" type="ORF">FPV60_01330</name>
</gene>
<dbReference type="RefSeq" id="WP_111828097.1">
    <property type="nucleotide sequence ID" value="NZ_JAYKLZ010000125.1"/>
</dbReference>
<dbReference type="InterPro" id="IPR024402">
    <property type="entry name" value="DUF2726"/>
</dbReference>
<evidence type="ECO:0000313" key="3">
    <source>
        <dbReference type="Proteomes" id="UP000316981"/>
    </source>
</evidence>
<dbReference type="Pfam" id="PF10881">
    <property type="entry name" value="DUF2726"/>
    <property type="match status" value="1"/>
</dbReference>
<name>A0A558FPI6_9GAMM</name>
<proteinExistence type="predicted"/>
<dbReference type="AlphaFoldDB" id="A0A558FPI6"/>
<dbReference type="Proteomes" id="UP000316981">
    <property type="component" value="Unassembled WGS sequence"/>
</dbReference>
<evidence type="ECO:0000313" key="2">
    <source>
        <dbReference type="EMBL" id="TVT87414.1"/>
    </source>
</evidence>
<feature type="domain" description="DUF2726" evidence="1">
    <location>
        <begin position="35"/>
        <end position="142"/>
    </location>
</feature>
<dbReference type="EMBL" id="VMTP01000002">
    <property type="protein sequence ID" value="TVT87414.1"/>
    <property type="molecule type" value="Genomic_DNA"/>
</dbReference>
<protein>
    <submittedName>
        <fullName evidence="2">DUF2726 domain-containing protein</fullName>
    </submittedName>
</protein>
<reference evidence="2 3" key="1">
    <citation type="submission" date="2019-07" db="EMBL/GenBank/DDBJ databases">
        <title>Draft Genome Sequence of the first blaOXA-58-Harboring Acinetobacter colistiniresistens clinical isolate from Brazil.</title>
        <authorList>
            <person name="Favaro L.S."/>
            <person name="Paula-Petroli S.B."/>
            <person name="Moura C.F."/>
            <person name="Tognim M.C.B."/>
            <person name="Venancio E.J."/>
            <person name="Yamada-Ogatta S.F."/>
            <person name="Carrara-Marroni F.E."/>
        </authorList>
    </citation>
    <scope>NUCLEOTIDE SEQUENCE [LARGE SCALE GENOMIC DNA]</scope>
    <source>
        <strain evidence="2 3">DL</strain>
    </source>
</reference>
<organism evidence="2 3">
    <name type="scientific">Acinetobacter colistiniresistens</name>
    <dbReference type="NCBI Taxonomy" id="280145"/>
    <lineage>
        <taxon>Bacteria</taxon>
        <taxon>Pseudomonadati</taxon>
        <taxon>Pseudomonadota</taxon>
        <taxon>Gammaproteobacteria</taxon>
        <taxon>Moraxellales</taxon>
        <taxon>Moraxellaceae</taxon>
        <taxon>Acinetobacter</taxon>
    </lineage>
</organism>
<comment type="caution">
    <text evidence="2">The sequence shown here is derived from an EMBL/GenBank/DDBJ whole genome shotgun (WGS) entry which is preliminary data.</text>
</comment>